<dbReference type="AlphaFoldDB" id="A0A844GRF4"/>
<protein>
    <recommendedName>
        <fullName evidence="3">DUF2281 domain-containing protein</fullName>
    </recommendedName>
</protein>
<reference evidence="1 2" key="1">
    <citation type="submission" date="2019-11" db="EMBL/GenBank/DDBJ databases">
        <title>Isolation of a new High Light Tolerant Cyanobacteria.</title>
        <authorList>
            <person name="Dobson Z."/>
            <person name="Vaughn N."/>
            <person name="Vaughn M."/>
            <person name="Fromme P."/>
            <person name="Mazor Y."/>
        </authorList>
    </citation>
    <scope>NUCLEOTIDE SEQUENCE [LARGE SCALE GENOMIC DNA]</scope>
    <source>
        <strain evidence="1 2">0216</strain>
    </source>
</reference>
<comment type="caution">
    <text evidence="1">The sequence shown here is derived from an EMBL/GenBank/DDBJ whole genome shotgun (WGS) entry which is preliminary data.</text>
</comment>
<name>A0A844GRF4_9CHRO</name>
<evidence type="ECO:0008006" key="3">
    <source>
        <dbReference type="Google" id="ProtNLM"/>
    </source>
</evidence>
<proteinExistence type="predicted"/>
<sequence>MSSENIATITKIMESLPDSTQEKVIEYLREYLATLQEEKEWDYLVNKNQNKLIDFARKAKQEMLEGKAQLMDYEQL</sequence>
<gene>
    <name evidence="1" type="ORF">GGC33_09205</name>
</gene>
<dbReference type="Proteomes" id="UP000437131">
    <property type="component" value="Unassembled WGS sequence"/>
</dbReference>
<dbReference type="RefSeq" id="WP_015219088.1">
    <property type="nucleotide sequence ID" value="NZ_WMIA01000010.1"/>
</dbReference>
<evidence type="ECO:0000313" key="2">
    <source>
        <dbReference type="Proteomes" id="UP000437131"/>
    </source>
</evidence>
<dbReference type="EMBL" id="WMIA01000010">
    <property type="protein sequence ID" value="MTF39104.1"/>
    <property type="molecule type" value="Genomic_DNA"/>
</dbReference>
<accession>A0A844GRF4</accession>
<organism evidence="1 2">
    <name type="scientific">Cyanobacterium aponinum 0216</name>
    <dbReference type="NCBI Taxonomy" id="2676140"/>
    <lineage>
        <taxon>Bacteria</taxon>
        <taxon>Bacillati</taxon>
        <taxon>Cyanobacteriota</taxon>
        <taxon>Cyanophyceae</taxon>
        <taxon>Oscillatoriophycideae</taxon>
        <taxon>Chroococcales</taxon>
        <taxon>Geminocystaceae</taxon>
        <taxon>Cyanobacterium</taxon>
    </lineage>
</organism>
<evidence type="ECO:0000313" key="1">
    <source>
        <dbReference type="EMBL" id="MTF39104.1"/>
    </source>
</evidence>